<protein>
    <submittedName>
        <fullName evidence="2">Uncharacterized protein</fullName>
    </submittedName>
</protein>
<evidence type="ECO:0000313" key="2">
    <source>
        <dbReference type="EMBL" id="QHT87833.1"/>
    </source>
</evidence>
<feature type="transmembrane region" description="Helical" evidence="1">
    <location>
        <begin position="6"/>
        <end position="22"/>
    </location>
</feature>
<keyword evidence="1" id="KW-1133">Transmembrane helix</keyword>
<evidence type="ECO:0000256" key="1">
    <source>
        <dbReference type="SAM" id="Phobius"/>
    </source>
</evidence>
<sequence>MNRNAYIVSGIIAFVFLVAKFLEMRFSNNANAISSEGEDAPQPQSKPLKFLLRDAALVYVSSLLGFYIIEQFEEHTASGSSTVKDVAAFTGGPDF</sequence>
<dbReference type="EMBL" id="MN740102">
    <property type="protein sequence ID" value="QHT87833.1"/>
    <property type="molecule type" value="Genomic_DNA"/>
</dbReference>
<keyword evidence="1" id="KW-0812">Transmembrane</keyword>
<name>A0A6C0I6T4_9ZZZZ</name>
<reference evidence="2" key="1">
    <citation type="journal article" date="2020" name="Nature">
        <title>Giant virus diversity and host interactions through global metagenomics.</title>
        <authorList>
            <person name="Schulz F."/>
            <person name="Roux S."/>
            <person name="Paez-Espino D."/>
            <person name="Jungbluth S."/>
            <person name="Walsh D.A."/>
            <person name="Denef V.J."/>
            <person name="McMahon K.D."/>
            <person name="Konstantinidis K.T."/>
            <person name="Eloe-Fadrosh E.A."/>
            <person name="Kyrpides N.C."/>
            <person name="Woyke T."/>
        </authorList>
    </citation>
    <scope>NUCLEOTIDE SEQUENCE</scope>
    <source>
        <strain evidence="2">GVMAG-M-3300023184-191</strain>
    </source>
</reference>
<dbReference type="AlphaFoldDB" id="A0A6C0I6T4"/>
<organism evidence="2">
    <name type="scientific">viral metagenome</name>
    <dbReference type="NCBI Taxonomy" id="1070528"/>
    <lineage>
        <taxon>unclassified sequences</taxon>
        <taxon>metagenomes</taxon>
        <taxon>organismal metagenomes</taxon>
    </lineage>
</organism>
<proteinExistence type="predicted"/>
<accession>A0A6C0I6T4</accession>
<keyword evidence="1" id="KW-0472">Membrane</keyword>